<evidence type="ECO:0000313" key="6">
    <source>
        <dbReference type="EMBL" id="KAF7410769.1"/>
    </source>
</evidence>
<evidence type="ECO:0000256" key="1">
    <source>
        <dbReference type="ARBA" id="ARBA00022723"/>
    </source>
</evidence>
<dbReference type="InterPro" id="IPR013087">
    <property type="entry name" value="Znf_C2H2_type"/>
</dbReference>
<dbReference type="Gene3D" id="3.30.160.60">
    <property type="entry name" value="Classic Zinc Finger"/>
    <property type="match status" value="1"/>
</dbReference>
<feature type="domain" description="C2H2-type" evidence="5">
    <location>
        <begin position="47"/>
        <end position="74"/>
    </location>
</feature>
<dbReference type="EMBL" id="JACSDY010000013">
    <property type="protein sequence ID" value="KAF7410769.1"/>
    <property type="molecule type" value="Genomic_DNA"/>
</dbReference>
<dbReference type="SUPFAM" id="SSF57667">
    <property type="entry name" value="beta-beta-alpha zinc fingers"/>
    <property type="match status" value="1"/>
</dbReference>
<evidence type="ECO:0000259" key="5">
    <source>
        <dbReference type="PROSITE" id="PS50157"/>
    </source>
</evidence>
<dbReference type="PROSITE" id="PS50157">
    <property type="entry name" value="ZINC_FINGER_C2H2_2"/>
    <property type="match status" value="1"/>
</dbReference>
<dbReference type="AlphaFoldDB" id="A0A834KMQ8"/>
<evidence type="ECO:0000256" key="3">
    <source>
        <dbReference type="ARBA" id="ARBA00022833"/>
    </source>
</evidence>
<accession>A0A834KMQ8</accession>
<keyword evidence="3" id="KW-0862">Zinc</keyword>
<evidence type="ECO:0000313" key="7">
    <source>
        <dbReference type="Proteomes" id="UP000600918"/>
    </source>
</evidence>
<keyword evidence="1" id="KW-0479">Metal-binding</keyword>
<sequence>MKNFLREICEICNRDILFSNVIENSRNFDFPTKTNNDDNDVYLQKNWVCFQCGKRYLWRGSLKNHMRVECGKEPTFKCPCILLVYLTINNVHYNDQPIFLFSWEDMEMLAVQQTIRLERLTEETSPCGMR</sequence>
<dbReference type="GO" id="GO:0008270">
    <property type="term" value="F:zinc ion binding"/>
    <property type="evidence" value="ECO:0007669"/>
    <property type="project" value="UniProtKB-KW"/>
</dbReference>
<protein>
    <recommendedName>
        <fullName evidence="5">C2H2-type domain-containing protein</fullName>
    </recommendedName>
</protein>
<name>A0A834KMQ8_VESPE</name>
<dbReference type="InterPro" id="IPR036236">
    <property type="entry name" value="Znf_C2H2_sf"/>
</dbReference>
<reference evidence="6" key="1">
    <citation type="journal article" date="2020" name="G3 (Bethesda)">
        <title>High-Quality Assemblies for Three Invasive Social Wasps from the &lt;i&gt;Vespula&lt;/i&gt; Genus.</title>
        <authorList>
            <person name="Harrop T.W.R."/>
            <person name="Guhlin J."/>
            <person name="McLaughlin G.M."/>
            <person name="Permina E."/>
            <person name="Stockwell P."/>
            <person name="Gilligan J."/>
            <person name="Le Lec M.F."/>
            <person name="Gruber M.A.M."/>
            <person name="Quinn O."/>
            <person name="Lovegrove M."/>
            <person name="Duncan E.J."/>
            <person name="Remnant E.J."/>
            <person name="Van Eeckhoven J."/>
            <person name="Graham B."/>
            <person name="Knapp R.A."/>
            <person name="Langford K.W."/>
            <person name="Kronenberg Z."/>
            <person name="Press M.O."/>
            <person name="Eacker S.M."/>
            <person name="Wilson-Rankin E.E."/>
            <person name="Purcell J."/>
            <person name="Lester P.J."/>
            <person name="Dearden P.K."/>
        </authorList>
    </citation>
    <scope>NUCLEOTIDE SEQUENCE</scope>
    <source>
        <strain evidence="6">Volc-1</strain>
    </source>
</reference>
<dbReference type="FunFam" id="3.30.160.60:FF:000446">
    <property type="entry name" value="Zinc finger protein"/>
    <property type="match status" value="1"/>
</dbReference>
<proteinExistence type="predicted"/>
<dbReference type="Proteomes" id="UP000600918">
    <property type="component" value="Unassembled WGS sequence"/>
</dbReference>
<keyword evidence="7" id="KW-1185">Reference proteome</keyword>
<evidence type="ECO:0000256" key="4">
    <source>
        <dbReference type="PROSITE-ProRule" id="PRU00042"/>
    </source>
</evidence>
<evidence type="ECO:0000256" key="2">
    <source>
        <dbReference type="ARBA" id="ARBA00022771"/>
    </source>
</evidence>
<dbReference type="GO" id="GO:0005634">
    <property type="term" value="C:nucleus"/>
    <property type="evidence" value="ECO:0007669"/>
    <property type="project" value="UniProtKB-ARBA"/>
</dbReference>
<organism evidence="6 7">
    <name type="scientific">Vespula pensylvanica</name>
    <name type="common">Western yellow jacket</name>
    <name type="synonym">Wasp</name>
    <dbReference type="NCBI Taxonomy" id="30213"/>
    <lineage>
        <taxon>Eukaryota</taxon>
        <taxon>Metazoa</taxon>
        <taxon>Ecdysozoa</taxon>
        <taxon>Arthropoda</taxon>
        <taxon>Hexapoda</taxon>
        <taxon>Insecta</taxon>
        <taxon>Pterygota</taxon>
        <taxon>Neoptera</taxon>
        <taxon>Endopterygota</taxon>
        <taxon>Hymenoptera</taxon>
        <taxon>Apocrita</taxon>
        <taxon>Aculeata</taxon>
        <taxon>Vespoidea</taxon>
        <taxon>Vespidae</taxon>
        <taxon>Vespinae</taxon>
        <taxon>Vespula</taxon>
    </lineage>
</organism>
<keyword evidence="2 4" id="KW-0863">Zinc-finger</keyword>
<gene>
    <name evidence="6" type="ORF">H0235_013376</name>
</gene>
<comment type="caution">
    <text evidence="6">The sequence shown here is derived from an EMBL/GenBank/DDBJ whole genome shotgun (WGS) entry which is preliminary data.</text>
</comment>